<dbReference type="Proteomes" id="UP000737018">
    <property type="component" value="Unassembled WGS sequence"/>
</dbReference>
<organism evidence="1 2">
    <name type="scientific">Castanea mollissima</name>
    <name type="common">Chinese chestnut</name>
    <dbReference type="NCBI Taxonomy" id="60419"/>
    <lineage>
        <taxon>Eukaryota</taxon>
        <taxon>Viridiplantae</taxon>
        <taxon>Streptophyta</taxon>
        <taxon>Embryophyta</taxon>
        <taxon>Tracheophyta</taxon>
        <taxon>Spermatophyta</taxon>
        <taxon>Magnoliopsida</taxon>
        <taxon>eudicotyledons</taxon>
        <taxon>Gunneridae</taxon>
        <taxon>Pentapetalae</taxon>
        <taxon>rosids</taxon>
        <taxon>fabids</taxon>
        <taxon>Fagales</taxon>
        <taxon>Fagaceae</taxon>
        <taxon>Castanea</taxon>
    </lineage>
</organism>
<gene>
    <name evidence="1" type="ORF">CMV_024557</name>
</gene>
<protein>
    <submittedName>
        <fullName evidence="1">Uncharacterized protein</fullName>
    </submittedName>
</protein>
<dbReference type="AlphaFoldDB" id="A0A8J4QHW5"/>
<dbReference type="OrthoDB" id="10263978at2759"/>
<keyword evidence="2" id="KW-1185">Reference proteome</keyword>
<evidence type="ECO:0000313" key="1">
    <source>
        <dbReference type="EMBL" id="KAF3949592.1"/>
    </source>
</evidence>
<comment type="caution">
    <text evidence="1">The sequence shown here is derived from an EMBL/GenBank/DDBJ whole genome shotgun (WGS) entry which is preliminary data.</text>
</comment>
<dbReference type="EMBL" id="JRKL02005988">
    <property type="protein sequence ID" value="KAF3949592.1"/>
    <property type="molecule type" value="Genomic_DNA"/>
</dbReference>
<accession>A0A8J4QHW5</accession>
<proteinExistence type="predicted"/>
<reference evidence="1" key="1">
    <citation type="submission" date="2020-03" db="EMBL/GenBank/DDBJ databases">
        <title>Castanea mollissima Vanexum genome sequencing.</title>
        <authorList>
            <person name="Staton M."/>
        </authorList>
    </citation>
    <scope>NUCLEOTIDE SEQUENCE</scope>
    <source>
        <tissue evidence="1">Leaf</tissue>
    </source>
</reference>
<name>A0A8J4QHW5_9ROSI</name>
<sequence>MPPEPETDLNELKSSTCIQLRSLKIATMLLYGTIVVMMADFCIRILKVKAPLLAHNRFVEAIFILNDCRAHIGDANSHGSQVESQLFTIRANYENSRSERMHIYNLQQIWLITRLNELKSFTCIQLRQKASNPEKADTLVMGWVWSLAWHYSIAMVLKNYFLENSLKSYPRDNSSGYLRKTCSYVTFLKQSCSPKAVLFVTESICHCP</sequence>
<evidence type="ECO:0000313" key="2">
    <source>
        <dbReference type="Proteomes" id="UP000737018"/>
    </source>
</evidence>